<sequence length="237" mass="27340">MIFKMGIMGSVQAWWSMQTNEHKQNILFIGPLVFFIELAMAYTRHTHKTEVSAHQERLEQIKKDLDKEERGTYRHKVMSAYYTAQENEFFDILLKPMEQPSHAKWIAFIPSFAVRLFFSIFRENSVLCRVNIPDSLAAKALNLFSGAPYKPGNISTTVVQVLLSRMCRPFAALIFPPALKPLSMEQQMRRQQRLNTPPELPQRNGQVPAPRISQEGLEDLIRKYPDITTIKTSDLSQ</sequence>
<protein>
    <submittedName>
        <fullName evidence="2">Uncharacterized protein</fullName>
    </submittedName>
</protein>
<dbReference type="OrthoDB" id="10251202at2759"/>
<dbReference type="AlphaFoldDB" id="A0A132NV94"/>
<accession>A0A132NV94</accession>
<dbReference type="EMBL" id="JXTI01000048">
    <property type="protein sequence ID" value="KWX13987.1"/>
    <property type="molecule type" value="Genomic_DNA"/>
</dbReference>
<feature type="region of interest" description="Disordered" evidence="1">
    <location>
        <begin position="186"/>
        <end position="213"/>
    </location>
</feature>
<comment type="caution">
    <text evidence="2">The sequence shown here is derived from an EMBL/GenBank/DDBJ whole genome shotgun (WGS) entry which is preliminary data.</text>
</comment>
<organism evidence="2 3">
    <name type="scientific">Giardia duodenalis assemblage B</name>
    <dbReference type="NCBI Taxonomy" id="1394984"/>
    <lineage>
        <taxon>Eukaryota</taxon>
        <taxon>Metamonada</taxon>
        <taxon>Diplomonadida</taxon>
        <taxon>Hexamitidae</taxon>
        <taxon>Giardiinae</taxon>
        <taxon>Giardia</taxon>
    </lineage>
</organism>
<evidence type="ECO:0000313" key="3">
    <source>
        <dbReference type="Proteomes" id="UP000070089"/>
    </source>
</evidence>
<evidence type="ECO:0000256" key="1">
    <source>
        <dbReference type="SAM" id="MobiDB-lite"/>
    </source>
</evidence>
<dbReference type="Proteomes" id="UP000070089">
    <property type="component" value="Unassembled WGS sequence"/>
</dbReference>
<gene>
    <name evidence="2" type="ORF">QR46_2013</name>
</gene>
<dbReference type="VEuPathDB" id="GiardiaDB:QR46_2013"/>
<reference evidence="2 3" key="1">
    <citation type="journal article" date="2015" name="Mol. Biochem. Parasitol.">
        <title>Identification of polymorphic genes for use in assemblage B genotyping assays through comparative genomics of multiple assemblage B Giardia duodenalis isolates.</title>
        <authorList>
            <person name="Wielinga C."/>
            <person name="Thompson R.C."/>
            <person name="Monis P."/>
            <person name="Ryan U."/>
        </authorList>
    </citation>
    <scope>NUCLEOTIDE SEQUENCE [LARGE SCALE GENOMIC DNA]</scope>
    <source>
        <strain evidence="2 3">BAH15c1</strain>
    </source>
</reference>
<name>A0A132NV94_GIAIN</name>
<proteinExistence type="predicted"/>
<evidence type="ECO:0000313" key="2">
    <source>
        <dbReference type="EMBL" id="KWX13987.1"/>
    </source>
</evidence>